<proteinExistence type="predicted"/>
<dbReference type="InterPro" id="IPR019734">
    <property type="entry name" value="TPR_rpt"/>
</dbReference>
<accession>A0A1H4KJ43</accession>
<evidence type="ECO:0000313" key="6">
    <source>
        <dbReference type="Proteomes" id="UP000183038"/>
    </source>
</evidence>
<evidence type="ECO:0000256" key="1">
    <source>
        <dbReference type="PROSITE-ProRule" id="PRU00339"/>
    </source>
</evidence>
<keyword evidence="1" id="KW-0802">TPR repeat</keyword>
<dbReference type="EMBL" id="FNTB01000001">
    <property type="protein sequence ID" value="SEB58550.1"/>
    <property type="molecule type" value="Genomic_DNA"/>
</dbReference>
<evidence type="ECO:0000313" key="5">
    <source>
        <dbReference type="EMBL" id="SEB58550.1"/>
    </source>
</evidence>
<keyword evidence="2" id="KW-0472">Membrane</keyword>
<feature type="repeat" description="TPR" evidence="1">
    <location>
        <begin position="55"/>
        <end position="88"/>
    </location>
</feature>
<evidence type="ECO:0000259" key="4">
    <source>
        <dbReference type="PROSITE" id="PS51781"/>
    </source>
</evidence>
<keyword evidence="2" id="KW-0812">Transmembrane</keyword>
<organism evidence="5 6">
    <name type="scientific">Maribacter dokdonensis</name>
    <dbReference type="NCBI Taxonomy" id="320912"/>
    <lineage>
        <taxon>Bacteria</taxon>
        <taxon>Pseudomonadati</taxon>
        <taxon>Bacteroidota</taxon>
        <taxon>Flavobacteriia</taxon>
        <taxon>Flavobacteriales</taxon>
        <taxon>Flavobacteriaceae</taxon>
        <taxon>Maribacter</taxon>
    </lineage>
</organism>
<dbReference type="SMART" id="SM00028">
    <property type="entry name" value="TPR"/>
    <property type="match status" value="2"/>
</dbReference>
<dbReference type="Proteomes" id="UP000183038">
    <property type="component" value="Unassembled WGS sequence"/>
</dbReference>
<dbReference type="RefSeq" id="WP_074670537.1">
    <property type="nucleotide sequence ID" value="NZ_FNTB01000001.1"/>
</dbReference>
<feature type="signal peptide" evidence="3">
    <location>
        <begin position="1"/>
        <end position="19"/>
    </location>
</feature>
<gene>
    <name evidence="5" type="ORF">SAMN05192540_0961</name>
</gene>
<feature type="domain" description="SH3b" evidence="4">
    <location>
        <begin position="188"/>
        <end position="251"/>
    </location>
</feature>
<dbReference type="PROSITE" id="PS50293">
    <property type="entry name" value="TPR_REGION"/>
    <property type="match status" value="1"/>
</dbReference>
<dbReference type="Pfam" id="PF08239">
    <property type="entry name" value="SH3_3"/>
    <property type="match status" value="1"/>
</dbReference>
<keyword evidence="3" id="KW-0732">Signal</keyword>
<sequence length="253" mass="29086">MFKKLVTLIGLFMVLLCTAQNDQLFEQATDAYNAGDYEKAVSFYNNILDNGKHSSALYYNLGNAYYKQNKIAESIYFYEKALLLSPNDQEIKTNLSYAQNMTIDAIDTMPETGLARLYKNVTGKLTFDQWAYLGVIFMFLFVLLYILFYYSNYSTRKRFTFIGSLLALFFCIISVLFAYVQRADFDKDQPAIVFAEESTVKAEPNTNSAEVFVIHAGTKVNVLDQLEDWKKIKLTDGKTGWLPQDDIRLLKDF</sequence>
<dbReference type="PROSITE" id="PS51781">
    <property type="entry name" value="SH3B"/>
    <property type="match status" value="1"/>
</dbReference>
<dbReference type="AlphaFoldDB" id="A0A1H4KJ43"/>
<dbReference type="OrthoDB" id="9776208at2"/>
<feature type="chain" id="PRO_5010216430" evidence="3">
    <location>
        <begin position="20"/>
        <end position="253"/>
    </location>
</feature>
<protein>
    <submittedName>
        <fullName evidence="5">Tetratricopeptide repeat-containing protein</fullName>
    </submittedName>
</protein>
<feature type="transmembrane region" description="Helical" evidence="2">
    <location>
        <begin position="130"/>
        <end position="150"/>
    </location>
</feature>
<dbReference type="InterPro" id="IPR003646">
    <property type="entry name" value="SH3-like_bac-type"/>
</dbReference>
<evidence type="ECO:0000256" key="3">
    <source>
        <dbReference type="SAM" id="SignalP"/>
    </source>
</evidence>
<dbReference type="SUPFAM" id="SSF48452">
    <property type="entry name" value="TPR-like"/>
    <property type="match status" value="1"/>
</dbReference>
<dbReference type="Gene3D" id="2.30.30.40">
    <property type="entry name" value="SH3 Domains"/>
    <property type="match status" value="1"/>
</dbReference>
<dbReference type="Pfam" id="PF00515">
    <property type="entry name" value="TPR_1"/>
    <property type="match status" value="1"/>
</dbReference>
<dbReference type="PROSITE" id="PS50005">
    <property type="entry name" value="TPR"/>
    <property type="match status" value="1"/>
</dbReference>
<reference evidence="5 6" key="1">
    <citation type="submission" date="2016-10" db="EMBL/GenBank/DDBJ databases">
        <authorList>
            <person name="de Groot N.N."/>
        </authorList>
    </citation>
    <scope>NUCLEOTIDE SEQUENCE [LARGE SCALE GENOMIC DNA]</scope>
    <source>
        <strain evidence="5 6">MAR_2009_71</strain>
    </source>
</reference>
<name>A0A1H4KJ43_9FLAO</name>
<evidence type="ECO:0000256" key="2">
    <source>
        <dbReference type="SAM" id="Phobius"/>
    </source>
</evidence>
<keyword evidence="2" id="KW-1133">Transmembrane helix</keyword>
<feature type="transmembrane region" description="Helical" evidence="2">
    <location>
        <begin position="159"/>
        <end position="180"/>
    </location>
</feature>
<dbReference type="SMART" id="SM00287">
    <property type="entry name" value="SH3b"/>
    <property type="match status" value="1"/>
</dbReference>
<dbReference type="InterPro" id="IPR011990">
    <property type="entry name" value="TPR-like_helical_dom_sf"/>
</dbReference>
<dbReference type="Gene3D" id="1.25.40.10">
    <property type="entry name" value="Tetratricopeptide repeat domain"/>
    <property type="match status" value="1"/>
</dbReference>